<dbReference type="Proteomes" id="UP000673975">
    <property type="component" value="Unassembled WGS sequence"/>
</dbReference>
<sequence length="173" mass="19803">MRNRNGFFFLRILFLPLCFLLSFTAGVPVFSQQMILETDKTEYEYGETIEVRVSIFNDTDSTLYYTASGGKGGTYIGINSVQFQTVQDGMGWEYEFEAGYTYSWIWELDPAKHGVPDKDGKQVIHGQINGSFQNARLSKRKDSLFFRRDRTQSFGNLQAYPVAHTCIALPLMM</sequence>
<reference evidence="1" key="1">
    <citation type="submission" date="2021-02" db="EMBL/GenBank/DDBJ databases">
        <title>Natronogracilivirga saccharolytica gen. nov. sp. nov. a new anaerobic, haloalkiliphilic carbohydrate-fermenting bacterium from soda lake and proposing of Cyclonatronumiaceae fam. nov. in the phylum Balneolaeota.</title>
        <authorList>
            <person name="Zhilina T.N."/>
            <person name="Sorokin D.Y."/>
            <person name="Zavarzina D.G."/>
            <person name="Toshchakov S.V."/>
            <person name="Kublanov I.V."/>
        </authorList>
    </citation>
    <scope>NUCLEOTIDE SEQUENCE</scope>
    <source>
        <strain evidence="1">Z-1702</strain>
    </source>
</reference>
<evidence type="ECO:0000313" key="1">
    <source>
        <dbReference type="EMBL" id="MBP3193049.1"/>
    </source>
</evidence>
<dbReference type="EMBL" id="JAFIDN010000007">
    <property type="protein sequence ID" value="MBP3193049.1"/>
    <property type="molecule type" value="Genomic_DNA"/>
</dbReference>
<accession>A0A8J7RSN6</accession>
<dbReference type="AlphaFoldDB" id="A0A8J7RSN6"/>
<proteinExistence type="predicted"/>
<name>A0A8J7RSN6_9BACT</name>
<organism evidence="1 2">
    <name type="scientific">Natronogracilivirga saccharolytica</name>
    <dbReference type="NCBI Taxonomy" id="2812953"/>
    <lineage>
        <taxon>Bacteria</taxon>
        <taxon>Pseudomonadati</taxon>
        <taxon>Balneolota</taxon>
        <taxon>Balneolia</taxon>
        <taxon>Balneolales</taxon>
        <taxon>Cyclonatronaceae</taxon>
        <taxon>Natronogracilivirga</taxon>
    </lineage>
</organism>
<gene>
    <name evidence="1" type="ORF">NATSA_10275</name>
</gene>
<evidence type="ECO:0000313" key="2">
    <source>
        <dbReference type="Proteomes" id="UP000673975"/>
    </source>
</evidence>
<protein>
    <submittedName>
        <fullName evidence="1">Uncharacterized protein</fullName>
    </submittedName>
</protein>
<comment type="caution">
    <text evidence="1">The sequence shown here is derived from an EMBL/GenBank/DDBJ whole genome shotgun (WGS) entry which is preliminary data.</text>
</comment>
<keyword evidence="2" id="KW-1185">Reference proteome</keyword>